<protein>
    <submittedName>
        <fullName evidence="6">Aldehyde dehydrogenase (NAD(+))</fullName>
    </submittedName>
</protein>
<evidence type="ECO:0000313" key="7">
    <source>
        <dbReference type="Proteomes" id="UP001360560"/>
    </source>
</evidence>
<dbReference type="InterPro" id="IPR016161">
    <property type="entry name" value="Ald_DH/histidinol_DH"/>
</dbReference>
<dbReference type="AlphaFoldDB" id="A0AAV5QQC3"/>
<reference evidence="6 7" key="1">
    <citation type="journal article" date="2023" name="Elife">
        <title>Identification of key yeast species and microbe-microbe interactions impacting larval growth of Drosophila in the wild.</title>
        <authorList>
            <person name="Mure A."/>
            <person name="Sugiura Y."/>
            <person name="Maeda R."/>
            <person name="Honda K."/>
            <person name="Sakurai N."/>
            <person name="Takahashi Y."/>
            <person name="Watada M."/>
            <person name="Katoh T."/>
            <person name="Gotoh A."/>
            <person name="Gotoh Y."/>
            <person name="Taniguchi I."/>
            <person name="Nakamura K."/>
            <person name="Hayashi T."/>
            <person name="Katayama T."/>
            <person name="Uemura T."/>
            <person name="Hattori Y."/>
        </authorList>
    </citation>
    <scope>NUCLEOTIDE SEQUENCE [LARGE SCALE GENOMIC DNA]</scope>
    <source>
        <strain evidence="6 7">SC-9</strain>
    </source>
</reference>
<comment type="similarity">
    <text evidence="1 4">Belongs to the aldehyde dehydrogenase family.</text>
</comment>
<evidence type="ECO:0000256" key="3">
    <source>
        <dbReference type="PROSITE-ProRule" id="PRU10007"/>
    </source>
</evidence>
<dbReference type="GO" id="GO:0004030">
    <property type="term" value="F:aldehyde dehydrogenase [NAD(P)+] activity"/>
    <property type="evidence" value="ECO:0007669"/>
    <property type="project" value="UniProtKB-ARBA"/>
</dbReference>
<keyword evidence="7" id="KW-1185">Reference proteome</keyword>
<evidence type="ECO:0000313" key="6">
    <source>
        <dbReference type="EMBL" id="GMM36682.1"/>
    </source>
</evidence>
<evidence type="ECO:0000259" key="5">
    <source>
        <dbReference type="Pfam" id="PF00171"/>
    </source>
</evidence>
<dbReference type="FunFam" id="3.40.605.10:FF:000026">
    <property type="entry name" value="Aldehyde dehydrogenase, putative"/>
    <property type="match status" value="1"/>
</dbReference>
<dbReference type="Gene3D" id="3.40.605.10">
    <property type="entry name" value="Aldehyde Dehydrogenase, Chain A, domain 1"/>
    <property type="match status" value="1"/>
</dbReference>
<feature type="active site" evidence="3">
    <location>
        <position position="267"/>
    </location>
</feature>
<dbReference type="Gene3D" id="3.40.309.10">
    <property type="entry name" value="Aldehyde Dehydrogenase, Chain A, domain 2"/>
    <property type="match status" value="1"/>
</dbReference>
<evidence type="ECO:0000256" key="2">
    <source>
        <dbReference type="ARBA" id="ARBA00023002"/>
    </source>
</evidence>
<dbReference type="RefSeq" id="XP_064853678.1">
    <property type="nucleotide sequence ID" value="XM_064997606.1"/>
</dbReference>
<dbReference type="InterPro" id="IPR029510">
    <property type="entry name" value="Ald_DH_CS_GLU"/>
</dbReference>
<dbReference type="FunFam" id="3.40.605.10:FF:000050">
    <property type="entry name" value="Aldehyde dehydrogenase, mitochondrial"/>
    <property type="match status" value="1"/>
</dbReference>
<gene>
    <name evidence="6" type="ORF">DASC09_040070</name>
</gene>
<dbReference type="Pfam" id="PF00171">
    <property type="entry name" value="Aldedh"/>
    <property type="match status" value="1"/>
</dbReference>
<dbReference type="InterPro" id="IPR016163">
    <property type="entry name" value="Ald_DH_C"/>
</dbReference>
<dbReference type="FunFam" id="3.40.309.10:FF:000012">
    <property type="entry name" value="Betaine aldehyde dehydrogenase"/>
    <property type="match status" value="1"/>
</dbReference>
<organism evidence="6 7">
    <name type="scientific">Saccharomycopsis crataegensis</name>
    <dbReference type="NCBI Taxonomy" id="43959"/>
    <lineage>
        <taxon>Eukaryota</taxon>
        <taxon>Fungi</taxon>
        <taxon>Dikarya</taxon>
        <taxon>Ascomycota</taxon>
        <taxon>Saccharomycotina</taxon>
        <taxon>Saccharomycetes</taxon>
        <taxon>Saccharomycopsidaceae</taxon>
        <taxon>Saccharomycopsis</taxon>
    </lineage>
</organism>
<dbReference type="EMBL" id="BTFZ01000011">
    <property type="protein sequence ID" value="GMM36682.1"/>
    <property type="molecule type" value="Genomic_DNA"/>
</dbReference>
<proteinExistence type="inferred from homology"/>
<dbReference type="Proteomes" id="UP001360560">
    <property type="component" value="Unassembled WGS sequence"/>
</dbReference>
<dbReference type="PROSITE" id="PS00070">
    <property type="entry name" value="ALDEHYDE_DEHYDR_CYS"/>
    <property type="match status" value="1"/>
</dbReference>
<dbReference type="SUPFAM" id="SSF53720">
    <property type="entry name" value="ALDH-like"/>
    <property type="match status" value="1"/>
</dbReference>
<dbReference type="PANTHER" id="PTHR11699">
    <property type="entry name" value="ALDEHYDE DEHYDROGENASE-RELATED"/>
    <property type="match status" value="1"/>
</dbReference>
<dbReference type="InterPro" id="IPR015590">
    <property type="entry name" value="Aldehyde_DH_dom"/>
</dbReference>
<keyword evidence="2 4" id="KW-0560">Oxidoreductase</keyword>
<sequence length="506" mass="55118">MVNLPDIISIELPDGQKYDQPTGLFINNEFIPSIKKTTWTSINPATEEENATVYCATEEDVDNAIGVARGAFKSTWKKFPAGERSKLILKLADLIDANKLLLAGIEAYDSGKPKMTNCLYDIEDVANVFRYYGGWADKIQGKTIPIDGKHLSYTIHEPHGVVGQIIPWNYPLDMLAWKIAPAIAAGNTVVLKTSELTPLSALYFGKLIVEAGIPPGVVNILTGTGSVVGKYLAGHPGIDKVAFTGSTKVGKLVQSLASTNLNSVSMETGGKSPAIVFDDANIDKTLYWTAMGIFYNSGQVCSATSRILVQDTIYDEFVERFREFSEKSYRCGDPFSDAGVPEDDVTIIGPQISGSQKTVILEYIESGQLQGARLILGGCEQPVDLKKGYYVQPTIFADVTPEMKIFKEEIFGPVVTITKFSTTEEAIELANRTEYGLGGSIFTKDLAKAHLVSSDLEIGTIWVNSSNESSPQVPFGGVKMSGFGRELGEYSLQLYTQVKSITINFE</sequence>
<evidence type="ECO:0000256" key="4">
    <source>
        <dbReference type="RuleBase" id="RU003345"/>
    </source>
</evidence>
<dbReference type="GO" id="GO:0046394">
    <property type="term" value="P:carboxylic acid biosynthetic process"/>
    <property type="evidence" value="ECO:0007669"/>
    <property type="project" value="UniProtKB-ARBA"/>
</dbReference>
<accession>A0AAV5QQC3</accession>
<dbReference type="InterPro" id="IPR016162">
    <property type="entry name" value="Ald_DH_N"/>
</dbReference>
<evidence type="ECO:0000256" key="1">
    <source>
        <dbReference type="ARBA" id="ARBA00009986"/>
    </source>
</evidence>
<dbReference type="InterPro" id="IPR016160">
    <property type="entry name" value="Ald_DH_CS_CYS"/>
</dbReference>
<dbReference type="GeneID" id="90074657"/>
<comment type="caution">
    <text evidence="6">The sequence shown here is derived from an EMBL/GenBank/DDBJ whole genome shotgun (WGS) entry which is preliminary data.</text>
</comment>
<dbReference type="PROSITE" id="PS00687">
    <property type="entry name" value="ALDEHYDE_DEHYDR_GLU"/>
    <property type="match status" value="1"/>
</dbReference>
<feature type="domain" description="Aldehyde dehydrogenase" evidence="5">
    <location>
        <begin position="37"/>
        <end position="501"/>
    </location>
</feature>
<name>A0AAV5QQC3_9ASCO</name>